<dbReference type="SUPFAM" id="SSF81324">
    <property type="entry name" value="Voltage-gated potassium channels"/>
    <property type="match status" value="1"/>
</dbReference>
<evidence type="ECO:0000256" key="14">
    <source>
        <dbReference type="SAM" id="MobiDB-lite"/>
    </source>
</evidence>
<dbReference type="EMBL" id="JAHKSW010000006">
    <property type="protein sequence ID" value="KAG7331040.1"/>
    <property type="molecule type" value="Genomic_DNA"/>
</dbReference>
<evidence type="ECO:0000259" key="17">
    <source>
        <dbReference type="PROSITE" id="PS50112"/>
    </source>
</evidence>
<feature type="transmembrane region" description="Helical" evidence="15">
    <location>
        <begin position="414"/>
        <end position="435"/>
    </location>
</feature>
<keyword evidence="6" id="KW-0631">Potassium channel</keyword>
<keyword evidence="10" id="KW-0406">Ion transport</keyword>
<dbReference type="CDD" id="cd00038">
    <property type="entry name" value="CAP_ED"/>
    <property type="match status" value="1"/>
</dbReference>
<dbReference type="Pfam" id="PF00027">
    <property type="entry name" value="cNMP_binding"/>
    <property type="match status" value="1"/>
</dbReference>
<comment type="subcellular location">
    <subcellularLocation>
        <location evidence="1">Cell membrane</location>
        <topology evidence="1">Multi-pass membrane protein</topology>
    </subcellularLocation>
</comment>
<evidence type="ECO:0000256" key="1">
    <source>
        <dbReference type="ARBA" id="ARBA00004651"/>
    </source>
</evidence>
<comment type="catalytic activity">
    <reaction evidence="13">
        <text>K(+)(in) = K(+)(out)</text>
        <dbReference type="Rhea" id="RHEA:29463"/>
        <dbReference type="ChEBI" id="CHEBI:29103"/>
    </reaction>
</comment>
<feature type="transmembrane region" description="Helical" evidence="15">
    <location>
        <begin position="551"/>
        <end position="575"/>
    </location>
</feature>
<dbReference type="InterPro" id="IPR005821">
    <property type="entry name" value="Ion_trans_dom"/>
</dbReference>
<organism evidence="18 19">
    <name type="scientific">Hemibagrus wyckioides</name>
    <dbReference type="NCBI Taxonomy" id="337641"/>
    <lineage>
        <taxon>Eukaryota</taxon>
        <taxon>Metazoa</taxon>
        <taxon>Chordata</taxon>
        <taxon>Craniata</taxon>
        <taxon>Vertebrata</taxon>
        <taxon>Euteleostomi</taxon>
        <taxon>Actinopterygii</taxon>
        <taxon>Neopterygii</taxon>
        <taxon>Teleostei</taxon>
        <taxon>Ostariophysi</taxon>
        <taxon>Siluriformes</taxon>
        <taxon>Bagridae</taxon>
        <taxon>Hemibagrus</taxon>
    </lineage>
</organism>
<comment type="caution">
    <text evidence="18">The sequence shown here is derived from an EMBL/GenBank/DDBJ whole genome shotgun (WGS) entry which is preliminary data.</text>
</comment>
<evidence type="ECO:0000313" key="19">
    <source>
        <dbReference type="Proteomes" id="UP000824219"/>
    </source>
</evidence>
<feature type="domain" description="PAS" evidence="17">
    <location>
        <begin position="41"/>
        <end position="72"/>
    </location>
</feature>
<dbReference type="InterPro" id="IPR014710">
    <property type="entry name" value="RmlC-like_jellyroll"/>
</dbReference>
<feature type="compositionally biased region" description="Low complexity" evidence="14">
    <location>
        <begin position="1118"/>
        <end position="1129"/>
    </location>
</feature>
<dbReference type="FunFam" id="1.10.1200.260:FF:000001">
    <property type="entry name" value="Potassium voltage-gated channel subfamily H member 7"/>
    <property type="match status" value="1"/>
</dbReference>
<dbReference type="InterPro" id="IPR003938">
    <property type="entry name" value="K_chnl_volt-dep_EAG/ELK/ERG"/>
</dbReference>
<evidence type="ECO:0000256" key="4">
    <source>
        <dbReference type="ARBA" id="ARBA00022538"/>
    </source>
</evidence>
<feature type="domain" description="Cyclic nucleotide-binding" evidence="16">
    <location>
        <begin position="747"/>
        <end position="847"/>
    </location>
</feature>
<dbReference type="Gene3D" id="3.30.450.20">
    <property type="entry name" value="PAS domain"/>
    <property type="match status" value="1"/>
</dbReference>
<dbReference type="GO" id="GO:0005242">
    <property type="term" value="F:inward rectifier potassium channel activity"/>
    <property type="evidence" value="ECO:0007669"/>
    <property type="project" value="TreeGrafter"/>
</dbReference>
<keyword evidence="11 15" id="KW-0472">Membrane</keyword>
<dbReference type="CDD" id="cd00130">
    <property type="entry name" value="PAS"/>
    <property type="match status" value="1"/>
</dbReference>
<dbReference type="PANTHER" id="PTHR10217:SF466">
    <property type="entry name" value="POTASSIUM VOLTAGE-GATED CHANNEL SUBFAMILY H MEMBER 7"/>
    <property type="match status" value="1"/>
</dbReference>
<dbReference type="SUPFAM" id="SSF55785">
    <property type="entry name" value="PYP-like sensor domain (PAS domain)"/>
    <property type="match status" value="1"/>
</dbReference>
<dbReference type="InterPro" id="IPR018490">
    <property type="entry name" value="cNMP-bd_dom_sf"/>
</dbReference>
<evidence type="ECO:0000256" key="12">
    <source>
        <dbReference type="ARBA" id="ARBA00023303"/>
    </source>
</evidence>
<dbReference type="GO" id="GO:0042391">
    <property type="term" value="P:regulation of membrane potential"/>
    <property type="evidence" value="ECO:0007669"/>
    <property type="project" value="TreeGrafter"/>
</dbReference>
<evidence type="ECO:0000256" key="5">
    <source>
        <dbReference type="ARBA" id="ARBA00022692"/>
    </source>
</evidence>
<gene>
    <name evidence="18" type="ORF">KOW79_005009</name>
</gene>
<dbReference type="GO" id="GO:0034702">
    <property type="term" value="C:monoatomic ion channel complex"/>
    <property type="evidence" value="ECO:0007669"/>
    <property type="project" value="UniProtKB-KW"/>
</dbReference>
<evidence type="ECO:0000256" key="15">
    <source>
        <dbReference type="SAM" id="Phobius"/>
    </source>
</evidence>
<keyword evidence="12" id="KW-0407">Ion channel</keyword>
<evidence type="ECO:0000259" key="16">
    <source>
        <dbReference type="PROSITE" id="PS50042"/>
    </source>
</evidence>
<keyword evidence="7" id="KW-0851">Voltage-gated channel</keyword>
<dbReference type="Pfam" id="PF00520">
    <property type="entry name" value="Ion_trans"/>
    <property type="match status" value="1"/>
</dbReference>
<dbReference type="InterPro" id="IPR000595">
    <property type="entry name" value="cNMP-bd_dom"/>
</dbReference>
<dbReference type="SUPFAM" id="SSF51206">
    <property type="entry name" value="cAMP-binding domain-like"/>
    <property type="match status" value="1"/>
</dbReference>
<keyword evidence="4" id="KW-0633">Potassium transport</keyword>
<dbReference type="InterPro" id="IPR000014">
    <property type="entry name" value="PAS"/>
</dbReference>
<accession>A0A9D3SPS6</accession>
<dbReference type="NCBIfam" id="TIGR00229">
    <property type="entry name" value="sensory_box"/>
    <property type="match status" value="1"/>
</dbReference>
<dbReference type="FunFam" id="1.10.287.70:FF:000020">
    <property type="entry name" value="Potassium channel, voltage-gated eag-related subfamily H, member 7"/>
    <property type="match status" value="1"/>
</dbReference>
<dbReference type="OrthoDB" id="432483at2759"/>
<evidence type="ECO:0000256" key="9">
    <source>
        <dbReference type="ARBA" id="ARBA00022989"/>
    </source>
</evidence>
<proteinExistence type="predicted"/>
<dbReference type="PROSITE" id="PS50112">
    <property type="entry name" value="PAS"/>
    <property type="match status" value="1"/>
</dbReference>
<feature type="transmembrane region" description="Helical" evidence="15">
    <location>
        <begin position="644"/>
        <end position="668"/>
    </location>
</feature>
<name>A0A9D3SPS6_9TELE</name>
<dbReference type="AlphaFoldDB" id="A0A9D3SPS6"/>
<evidence type="ECO:0000313" key="18">
    <source>
        <dbReference type="EMBL" id="KAG7331040.1"/>
    </source>
</evidence>
<feature type="region of interest" description="Disordered" evidence="14">
    <location>
        <begin position="171"/>
        <end position="250"/>
    </location>
</feature>
<keyword evidence="9 15" id="KW-1133">Transmembrane helix</keyword>
<reference evidence="18 19" key="1">
    <citation type="submission" date="2021-06" db="EMBL/GenBank/DDBJ databases">
        <title>Chromosome-level genome assembly of the red-tail catfish (Hemibagrus wyckioides).</title>
        <authorList>
            <person name="Shao F."/>
        </authorList>
    </citation>
    <scope>NUCLEOTIDE SEQUENCE [LARGE SCALE GENOMIC DNA]</scope>
    <source>
        <strain evidence="18">EC202008001</strain>
        <tissue evidence="18">Blood</tissue>
    </source>
</reference>
<sequence length="1151" mass="129621">MPVRRGHVAPQNTFLGIIIRKFEGQNKNFIIANARVQNCAIIYCNDGFCEMTGFSRPDVMQKPCMCDFLHGERTNRQSIAQVAQALLGSEERKVEITYHRKDGSDFLCNTHIIPVKNEEGVVMMFILNFDYVLEEDSSDSLERLNLTPPPKSDYRKGRFFRFRLPSLNLLGSSKQSLPQEDPDTVMVDSPRASNDSVPMRDFQSPTKESCSPADANDTQALISSSPHSSPISVSGPLDHSSPKQLWDRPSLSQAQSTTCLAQSISRDSVCSRRRASSVHDIEGLSSNSKRLLRDRHASEDHGRSVKGPFNHLKSSLLGSTSDSNLNKYTTINKIPLIALNFSETNNDKRAPSPPSSEKTIIAPKVKDRTHNVTEKVTQVLSLGADVLPEYKLQAPRIDKFTILHYSPFKAMWDWLILLLVIYTAIFTPYSAAFLLNDREEQKRRLCGYSCSPLNVVDLMVDIMFIIDILINFRTTYVNSNEEVVSHPGKIAVHYFKGWFLIDMVAAIPFDLLIFGSGSDETTTLIGLLKTARLLRLVRVARKLDRYSEYGAAVLMLLMCIFALIAHWLACIWYAIGNVEKPYLEHKIGWLDNLGVSIGKRYNYSDPNSGPSIKDKYVTALYFTFSSLTSVGFGNVSPNTNSEKIFSICVMLIGSLMYASIFGNVSAIIQRLYSGTARYHTQMLRVKEFIRFHQIPNPLRQRLEEYFQHSWNYTNGIDMNMVLKGFPECLQADICLHLNRSLLQDCKAFRGATKGCLRALAMRFKTTHAPPGDTLVHSGDVLTALYFLSRGSIEILKDDIVVAILGKNDIFGEMIHLYAKPGKSKADVRALSYCDLHTINREDLLEVLDMYPEFSDHFLTNLELTFNLRDDITKPSYASGSDSEGEDNKDRRKISFSCKQTKGGSIKDMENENKKERRESRLSSKRGSDDCRASREEQQRNQATGIMEYPCVDSYTPSSDCSPFSGKMDREAYYYERPSADWGSVRPREALEDSQPQTHKLRREEEEELECDLTYGEVQQRLDHLQDHLNRLESQMTSDIKAILCLLQRSSSAGPPAYSAVTASLEKQAIRTQSAVNTSQTITPVPQDQETSQPQSPTTNENVHSKHQHSKSLLPIHLSSPSQTPNTSTTAVELHRPLSDPGLPRCSTESLP</sequence>
<feature type="compositionally biased region" description="Low complexity" evidence="14">
    <location>
        <begin position="222"/>
        <end position="234"/>
    </location>
</feature>
<evidence type="ECO:0008006" key="20">
    <source>
        <dbReference type="Google" id="ProtNLM"/>
    </source>
</evidence>
<dbReference type="SMART" id="SM00100">
    <property type="entry name" value="cNMP"/>
    <property type="match status" value="1"/>
</dbReference>
<evidence type="ECO:0000256" key="13">
    <source>
        <dbReference type="ARBA" id="ARBA00034430"/>
    </source>
</evidence>
<evidence type="ECO:0000256" key="8">
    <source>
        <dbReference type="ARBA" id="ARBA00022958"/>
    </source>
</evidence>
<keyword evidence="3" id="KW-1003">Cell membrane</keyword>
<dbReference type="InterPro" id="IPR050818">
    <property type="entry name" value="KCNH_animal-type"/>
</dbReference>
<dbReference type="Pfam" id="PF13426">
    <property type="entry name" value="PAS_9"/>
    <property type="match status" value="1"/>
</dbReference>
<evidence type="ECO:0000256" key="3">
    <source>
        <dbReference type="ARBA" id="ARBA00022475"/>
    </source>
</evidence>
<feature type="compositionally biased region" description="Basic and acidic residues" evidence="14">
    <location>
        <begin position="294"/>
        <end position="303"/>
    </location>
</feature>
<feature type="compositionally biased region" description="Polar residues" evidence="14">
    <location>
        <begin position="1074"/>
        <end position="1101"/>
    </location>
</feature>
<dbReference type="InterPro" id="IPR003967">
    <property type="entry name" value="K_chnl_volt-dep_ERG"/>
</dbReference>
<keyword evidence="8" id="KW-0630">Potassium</keyword>
<dbReference type="Proteomes" id="UP000824219">
    <property type="component" value="Linkage Group LG06"/>
</dbReference>
<keyword evidence="5 15" id="KW-0812">Transmembrane</keyword>
<evidence type="ECO:0000256" key="11">
    <source>
        <dbReference type="ARBA" id="ARBA00023136"/>
    </source>
</evidence>
<dbReference type="PRINTS" id="PR01463">
    <property type="entry name" value="EAGCHANLFMLY"/>
</dbReference>
<dbReference type="Gene3D" id="1.10.287.70">
    <property type="match status" value="1"/>
</dbReference>
<protein>
    <recommendedName>
        <fullName evidence="20">Potassium voltage-gated channel subfamily H member 7</fullName>
    </recommendedName>
</protein>
<evidence type="ECO:0000256" key="6">
    <source>
        <dbReference type="ARBA" id="ARBA00022826"/>
    </source>
</evidence>
<dbReference type="Gene3D" id="2.60.120.10">
    <property type="entry name" value="Jelly Rolls"/>
    <property type="match status" value="1"/>
</dbReference>
<feature type="compositionally biased region" description="Basic and acidic residues" evidence="14">
    <location>
        <begin position="904"/>
        <end position="938"/>
    </location>
</feature>
<dbReference type="PROSITE" id="PS50042">
    <property type="entry name" value="CNMP_BINDING_3"/>
    <property type="match status" value="1"/>
</dbReference>
<dbReference type="GO" id="GO:0005886">
    <property type="term" value="C:plasma membrane"/>
    <property type="evidence" value="ECO:0007669"/>
    <property type="project" value="UniProtKB-SubCell"/>
</dbReference>
<keyword evidence="19" id="KW-1185">Reference proteome</keyword>
<evidence type="ECO:0000256" key="10">
    <source>
        <dbReference type="ARBA" id="ARBA00023065"/>
    </source>
</evidence>
<feature type="region of interest" description="Disordered" evidence="14">
    <location>
        <begin position="1074"/>
        <end position="1151"/>
    </location>
</feature>
<dbReference type="FunFam" id="2.60.120.10:FF:000011">
    <property type="entry name" value="Potassium channel, voltage-gated eag-related subfamily H, member 7"/>
    <property type="match status" value="1"/>
</dbReference>
<evidence type="ECO:0000256" key="7">
    <source>
        <dbReference type="ARBA" id="ARBA00022882"/>
    </source>
</evidence>
<dbReference type="PRINTS" id="PR01470">
    <property type="entry name" value="ERGCHANNEL"/>
</dbReference>
<dbReference type="PANTHER" id="PTHR10217">
    <property type="entry name" value="VOLTAGE AND LIGAND GATED POTASSIUM CHANNEL"/>
    <property type="match status" value="1"/>
</dbReference>
<dbReference type="InterPro" id="IPR035965">
    <property type="entry name" value="PAS-like_dom_sf"/>
</dbReference>
<evidence type="ECO:0000256" key="2">
    <source>
        <dbReference type="ARBA" id="ARBA00022448"/>
    </source>
</evidence>
<dbReference type="FunFam" id="3.30.450.20:FF:000001">
    <property type="entry name" value="Potassium voltage-gated channel subfamily H member 7"/>
    <property type="match status" value="1"/>
</dbReference>
<feature type="region of interest" description="Disordered" evidence="14">
    <location>
        <begin position="289"/>
        <end position="311"/>
    </location>
</feature>
<dbReference type="Gene3D" id="1.10.1200.260">
    <property type="match status" value="1"/>
</dbReference>
<keyword evidence="2" id="KW-0813">Transport</keyword>
<feature type="region of interest" description="Disordered" evidence="14">
    <location>
        <begin position="900"/>
        <end position="944"/>
    </location>
</feature>